<feature type="region of interest" description="Disordered" evidence="5">
    <location>
        <begin position="1"/>
        <end position="29"/>
    </location>
</feature>
<dbReference type="PROSITE" id="PS50096">
    <property type="entry name" value="IQ"/>
    <property type="match status" value="2"/>
</dbReference>
<dbReference type="InterPro" id="IPR000048">
    <property type="entry name" value="IQ_motif_EF-hand-BS"/>
</dbReference>
<sequence length="558" mass="60032">MSANRRSTNSNSASGARNGARTSSSADNVKKWVAEDTREEGKAVFKAHVKETSNLDVLSRCKKLNELLSSDVLKGKGDSKEQLKEILGILHSGPKRPSFLDKPPVTATAGKRPVPAQAAQPVAAGPSGHLDADALMRLLDSEDADQAARASPPSTSRTGQPQTAGPPAEDVDDLINLLNDASPAPGNGALPVQQKQQREREEAERQRRIKEAQEEAERHRKAKEEAERQWKVQEEAERQRKALEDEAKAEAQRMDRMRRGAAVCIQAAWRGHCARRLAAVRRKQRAEQRAAEVLQAAWRARGAAREHRARLAAAAALQAAVRAWQARRALQRLRVQEFRRQHAARLIQRAYRYYRYTRGYTLGPLRVPPQGGPRPGSGSGVDGAALLAKQLRLRSAVDARLAPETPQQAQGDDDASQHRTVATHRERVRQVSANERSRRADLGERAVMAGSSHRDEVEAMAIARTGMVSGPPPSGPGSQLPPTQRVSCGGDGGGRPLSRTGSGAGGGSRLGPEGSGRPPTAASSNDALGALRPSSSSLRRLSGSATGRPASPGMPPSR</sequence>
<comment type="subcellular location">
    <subcellularLocation>
        <location evidence="1">Cytoplasm</location>
    </subcellularLocation>
</comment>
<evidence type="ECO:0000256" key="5">
    <source>
        <dbReference type="SAM" id="MobiDB-lite"/>
    </source>
</evidence>
<keyword evidence="2" id="KW-0963">Cytoplasm</keyword>
<dbReference type="PANTHER" id="PTHR22706:SF1">
    <property type="entry name" value="ASSEMBLY FACTOR FOR SPINDLE MICROTUBULES"/>
    <property type="match status" value="1"/>
</dbReference>
<gene>
    <name evidence="6" type="ORF">CHLRE_03g169450v5</name>
</gene>
<evidence type="ECO:0000256" key="1">
    <source>
        <dbReference type="ARBA" id="ARBA00004496"/>
    </source>
</evidence>
<dbReference type="InterPro" id="IPR051185">
    <property type="entry name" value="ASPM"/>
</dbReference>
<dbReference type="RefSeq" id="XP_001703333.2">
    <property type="nucleotide sequence ID" value="XM_001703281.2"/>
</dbReference>
<protein>
    <submittedName>
        <fullName evidence="6">Uncharacterized protein</fullName>
    </submittedName>
</protein>
<feature type="compositionally biased region" description="Polar residues" evidence="5">
    <location>
        <begin position="152"/>
        <end position="163"/>
    </location>
</feature>
<keyword evidence="4" id="KW-0112">Calmodulin-binding</keyword>
<dbReference type="GO" id="GO:0005737">
    <property type="term" value="C:cytoplasm"/>
    <property type="evidence" value="ECO:0007669"/>
    <property type="project" value="UniProtKB-SubCell"/>
</dbReference>
<feature type="compositionally biased region" description="Low complexity" evidence="5">
    <location>
        <begin position="510"/>
        <end position="519"/>
    </location>
</feature>
<dbReference type="OMA" id="HRTVATH"/>
<dbReference type="STRING" id="3055.A0A2K3DWZ6"/>
<evidence type="ECO:0000256" key="2">
    <source>
        <dbReference type="ARBA" id="ARBA00022490"/>
    </source>
</evidence>
<keyword evidence="7" id="KW-1185">Reference proteome</keyword>
<evidence type="ECO:0000313" key="7">
    <source>
        <dbReference type="Proteomes" id="UP000006906"/>
    </source>
</evidence>
<dbReference type="Gramene" id="PNW85048">
    <property type="protein sequence ID" value="PNW85048"/>
    <property type="gene ID" value="CHLRE_03g169450v5"/>
</dbReference>
<dbReference type="SMART" id="SM00015">
    <property type="entry name" value="IQ"/>
    <property type="match status" value="3"/>
</dbReference>
<proteinExistence type="predicted"/>
<feature type="region of interest" description="Disordered" evidence="5">
    <location>
        <begin position="92"/>
        <end position="232"/>
    </location>
</feature>
<dbReference type="Gene3D" id="1.20.5.190">
    <property type="match status" value="1"/>
</dbReference>
<feature type="region of interest" description="Disordered" evidence="5">
    <location>
        <begin position="402"/>
        <end position="454"/>
    </location>
</feature>
<dbReference type="Proteomes" id="UP000006906">
    <property type="component" value="Chromosome 3"/>
</dbReference>
<accession>A0A2K3DWZ6</accession>
<evidence type="ECO:0000256" key="4">
    <source>
        <dbReference type="ARBA" id="ARBA00022860"/>
    </source>
</evidence>
<feature type="compositionally biased region" description="Low complexity" evidence="5">
    <location>
        <begin position="1"/>
        <end position="21"/>
    </location>
</feature>
<feature type="compositionally biased region" description="Basic and acidic residues" evidence="5">
    <location>
        <begin position="423"/>
        <end position="444"/>
    </location>
</feature>
<feature type="region of interest" description="Disordered" evidence="5">
    <location>
        <begin position="466"/>
        <end position="558"/>
    </location>
</feature>
<dbReference type="PANTHER" id="PTHR22706">
    <property type="entry name" value="ASSEMBLY FACTOR FOR SPINDLE MICROTUBULES"/>
    <property type="match status" value="1"/>
</dbReference>
<reference evidence="6 7" key="1">
    <citation type="journal article" date="2007" name="Science">
        <title>The Chlamydomonas genome reveals the evolution of key animal and plant functions.</title>
        <authorList>
            <person name="Merchant S.S."/>
            <person name="Prochnik S.E."/>
            <person name="Vallon O."/>
            <person name="Harris E.H."/>
            <person name="Karpowicz S.J."/>
            <person name="Witman G.B."/>
            <person name="Terry A."/>
            <person name="Salamov A."/>
            <person name="Fritz-Laylin L.K."/>
            <person name="Marechal-Drouard L."/>
            <person name="Marshall W.F."/>
            <person name="Qu L.H."/>
            <person name="Nelson D.R."/>
            <person name="Sanderfoot A.A."/>
            <person name="Spalding M.H."/>
            <person name="Kapitonov V.V."/>
            <person name="Ren Q."/>
            <person name="Ferris P."/>
            <person name="Lindquist E."/>
            <person name="Shapiro H."/>
            <person name="Lucas S.M."/>
            <person name="Grimwood J."/>
            <person name="Schmutz J."/>
            <person name="Cardol P."/>
            <person name="Cerutti H."/>
            <person name="Chanfreau G."/>
            <person name="Chen C.L."/>
            <person name="Cognat V."/>
            <person name="Croft M.T."/>
            <person name="Dent R."/>
            <person name="Dutcher S."/>
            <person name="Fernandez E."/>
            <person name="Fukuzawa H."/>
            <person name="Gonzalez-Ballester D."/>
            <person name="Gonzalez-Halphen D."/>
            <person name="Hallmann A."/>
            <person name="Hanikenne M."/>
            <person name="Hippler M."/>
            <person name="Inwood W."/>
            <person name="Jabbari K."/>
            <person name="Kalanon M."/>
            <person name="Kuras R."/>
            <person name="Lefebvre P.A."/>
            <person name="Lemaire S.D."/>
            <person name="Lobanov A.V."/>
            <person name="Lohr M."/>
            <person name="Manuell A."/>
            <person name="Meier I."/>
            <person name="Mets L."/>
            <person name="Mittag M."/>
            <person name="Mittelmeier T."/>
            <person name="Moroney J.V."/>
            <person name="Moseley J."/>
            <person name="Napoli C."/>
            <person name="Nedelcu A.M."/>
            <person name="Niyogi K."/>
            <person name="Novoselov S.V."/>
            <person name="Paulsen I.T."/>
            <person name="Pazour G."/>
            <person name="Purton S."/>
            <person name="Ral J.P."/>
            <person name="Riano-Pachon D.M."/>
            <person name="Riekhof W."/>
            <person name="Rymarquis L."/>
            <person name="Schroda M."/>
            <person name="Stern D."/>
            <person name="Umen J."/>
            <person name="Willows R."/>
            <person name="Wilson N."/>
            <person name="Zimmer S.L."/>
            <person name="Allmer J."/>
            <person name="Balk J."/>
            <person name="Bisova K."/>
            <person name="Chen C.J."/>
            <person name="Elias M."/>
            <person name="Gendler K."/>
            <person name="Hauser C."/>
            <person name="Lamb M.R."/>
            <person name="Ledford H."/>
            <person name="Long J.C."/>
            <person name="Minagawa J."/>
            <person name="Page M.D."/>
            <person name="Pan J."/>
            <person name="Pootakham W."/>
            <person name="Roje S."/>
            <person name="Rose A."/>
            <person name="Stahlberg E."/>
            <person name="Terauchi A.M."/>
            <person name="Yang P."/>
            <person name="Ball S."/>
            <person name="Bowler C."/>
            <person name="Dieckmann C.L."/>
            <person name="Gladyshev V.N."/>
            <person name="Green P."/>
            <person name="Jorgensen R."/>
            <person name="Mayfield S."/>
            <person name="Mueller-Roeber B."/>
            <person name="Rajamani S."/>
            <person name="Sayre R.T."/>
            <person name="Brokstein P."/>
            <person name="Dubchak I."/>
            <person name="Goodstein D."/>
            <person name="Hornick L."/>
            <person name="Huang Y.W."/>
            <person name="Jhaveri J."/>
            <person name="Luo Y."/>
            <person name="Martinez D."/>
            <person name="Ngau W.C."/>
            <person name="Otillar B."/>
            <person name="Poliakov A."/>
            <person name="Porter A."/>
            <person name="Szajkowski L."/>
            <person name="Werner G."/>
            <person name="Zhou K."/>
            <person name="Grigoriev I.V."/>
            <person name="Rokhsar D.S."/>
            <person name="Grossman A.R."/>
        </authorList>
    </citation>
    <scope>NUCLEOTIDE SEQUENCE [LARGE SCALE GENOMIC DNA]</scope>
    <source>
        <strain evidence="7">CC-503</strain>
    </source>
</reference>
<organism evidence="6 7">
    <name type="scientific">Chlamydomonas reinhardtii</name>
    <name type="common">Chlamydomonas smithii</name>
    <dbReference type="NCBI Taxonomy" id="3055"/>
    <lineage>
        <taxon>Eukaryota</taxon>
        <taxon>Viridiplantae</taxon>
        <taxon>Chlorophyta</taxon>
        <taxon>core chlorophytes</taxon>
        <taxon>Chlorophyceae</taxon>
        <taxon>CS clade</taxon>
        <taxon>Chlamydomonadales</taxon>
        <taxon>Chlamydomonadaceae</taxon>
        <taxon>Chlamydomonas</taxon>
    </lineage>
</organism>
<dbReference type="KEGG" id="cre:CHLRE_03g169450v5"/>
<dbReference type="CDD" id="cd23767">
    <property type="entry name" value="IQCD"/>
    <property type="match status" value="1"/>
</dbReference>
<feature type="compositionally biased region" description="Low complexity" evidence="5">
    <location>
        <begin position="113"/>
        <end position="124"/>
    </location>
</feature>
<name>A0A2K3DWZ6_CHLRE</name>
<feature type="compositionally biased region" description="Low complexity" evidence="5">
    <location>
        <begin position="527"/>
        <end position="548"/>
    </location>
</feature>
<dbReference type="GeneID" id="5728965"/>
<dbReference type="ExpressionAtlas" id="A0A2K3DWZ6">
    <property type="expression patterns" value="baseline and differential"/>
</dbReference>
<evidence type="ECO:0000313" key="6">
    <source>
        <dbReference type="EMBL" id="PNW85048.1"/>
    </source>
</evidence>
<feature type="compositionally biased region" description="Basic and acidic residues" evidence="5">
    <location>
        <begin position="196"/>
        <end position="232"/>
    </location>
</feature>
<keyword evidence="3" id="KW-0677">Repeat</keyword>
<dbReference type="InParanoid" id="A0A2K3DWZ6"/>
<dbReference type="EMBL" id="CM008964">
    <property type="protein sequence ID" value="PNW85048.1"/>
    <property type="molecule type" value="Genomic_DNA"/>
</dbReference>
<evidence type="ECO:0000256" key="3">
    <source>
        <dbReference type="ARBA" id="ARBA00022737"/>
    </source>
</evidence>
<dbReference type="OrthoDB" id="546884at2759"/>
<dbReference type="PaxDb" id="3055-EDP06015"/>
<dbReference type="GO" id="GO:0005516">
    <property type="term" value="F:calmodulin binding"/>
    <property type="evidence" value="ECO:0007669"/>
    <property type="project" value="UniProtKB-KW"/>
</dbReference>
<dbReference type="AlphaFoldDB" id="A0A2K3DWZ6"/>